<feature type="compositionally biased region" description="Polar residues" evidence="1">
    <location>
        <begin position="30"/>
        <end position="41"/>
    </location>
</feature>
<reference evidence="5 6" key="1">
    <citation type="submission" date="2024-07" db="EMBL/GenBank/DDBJ databases">
        <title>Draft sequence of the Neodothiora populina.</title>
        <authorList>
            <person name="Drown D.D."/>
            <person name="Schuette U.S."/>
            <person name="Buechlein A.B."/>
            <person name="Rusch D.R."/>
            <person name="Winton L.W."/>
            <person name="Adams G.A."/>
        </authorList>
    </citation>
    <scope>NUCLEOTIDE SEQUENCE [LARGE SCALE GENOMIC DNA]</scope>
    <source>
        <strain evidence="5 6">CPC 39397</strain>
    </source>
</reference>
<evidence type="ECO:0000259" key="2">
    <source>
        <dbReference type="Pfam" id="PF09818"/>
    </source>
</evidence>
<dbReference type="Proteomes" id="UP001562354">
    <property type="component" value="Unassembled WGS sequence"/>
</dbReference>
<proteinExistence type="predicted"/>
<feature type="domain" description="ATPase of the ABC class C-terminal" evidence="2">
    <location>
        <begin position="232"/>
        <end position="496"/>
    </location>
</feature>
<organism evidence="5 6">
    <name type="scientific">Neodothiora populina</name>
    <dbReference type="NCBI Taxonomy" id="2781224"/>
    <lineage>
        <taxon>Eukaryota</taxon>
        <taxon>Fungi</taxon>
        <taxon>Dikarya</taxon>
        <taxon>Ascomycota</taxon>
        <taxon>Pezizomycotina</taxon>
        <taxon>Dothideomycetes</taxon>
        <taxon>Dothideomycetidae</taxon>
        <taxon>Dothideales</taxon>
        <taxon>Dothioraceae</taxon>
        <taxon>Neodothiora</taxon>
    </lineage>
</organism>
<dbReference type="PANTHER" id="PTHR38149">
    <property type="entry name" value="ATPASE"/>
    <property type="match status" value="1"/>
</dbReference>
<dbReference type="InterPro" id="IPR019195">
    <property type="entry name" value="ABC_ATPase_put"/>
</dbReference>
<evidence type="ECO:0008006" key="7">
    <source>
        <dbReference type="Google" id="ProtNLM"/>
    </source>
</evidence>
<dbReference type="InterPro" id="IPR046834">
    <property type="entry name" value="ABC_ATPase_C"/>
</dbReference>
<dbReference type="InterPro" id="IPR049069">
    <property type="entry name" value="MRB1590-like_C"/>
</dbReference>
<feature type="domain" description="MRB1590-like C-terminal" evidence="4">
    <location>
        <begin position="546"/>
        <end position="628"/>
    </location>
</feature>
<sequence length="647" mass="70881">MSARGRGRGAYYKARYGNGRTKGRVDHGASRNTFSDDVSQEGSAVSANRTWSDLRHDLTSIDGQGYGAYNRLRGTYQHYSPDFKLSVDRVQSDAYASPSRVSVRMSWEETGLPSHYASSEIRMIALADWLSRKAADYISDRYKKDASTGQRGGWSGLKGEVFGINRPKQEILPRTSVMVVDNPGDGKNLELRLSVSLPARGRTILGGEALSILVKNLPELVKTVMLHANHDKQLLKTHIESTEDQNLMRSQLADLGLVAFIANGSVLPRASGASERPLADAHMAPFHSPASFEVTLKRLHGKDILGMGIKQGITLLTGCGYHGKSTLLEAIQLGVYDHVPGDGRELVVTDPTAVKIRAEDGRSVTSVDITPFIRSLPGKVTNAFTSEDASGSTSMAASIQEALEADSKTIIIDEDSSARNLLVRDERMQKLVLDEPITPFFSKARALYTEHGVSTIIVVGGLGDWLSVADKVIGMESFTPRDLTEQAKTIVDEIPRRIIVDTAYGSLPHRRIHVPQTIMQRKGPWAKTKNFITIPKVEAYENDSDGEGGIDLSHVEQLIETGQSKLIAHLITSFAKPKQNENSFAAAIAEFERNTSVDTRLSQSLVGGDFVAVRKFELSAAISRLQGLITETDNTAQHVHKKQRTEH</sequence>
<evidence type="ECO:0000313" key="6">
    <source>
        <dbReference type="Proteomes" id="UP001562354"/>
    </source>
</evidence>
<dbReference type="Pfam" id="PF21117">
    <property type="entry name" value="MRB1590_C"/>
    <property type="match status" value="1"/>
</dbReference>
<dbReference type="RefSeq" id="XP_069204391.1">
    <property type="nucleotide sequence ID" value="XM_069340872.1"/>
</dbReference>
<dbReference type="EMBL" id="JBFMKM010000001">
    <property type="protein sequence ID" value="KAL1311542.1"/>
    <property type="molecule type" value="Genomic_DNA"/>
</dbReference>
<comment type="caution">
    <text evidence="5">The sequence shown here is derived from an EMBL/GenBank/DDBJ whole genome shotgun (WGS) entry which is preliminary data.</text>
</comment>
<name>A0ABR3PQ47_9PEZI</name>
<accession>A0ABR3PQ47</accession>
<evidence type="ECO:0000259" key="3">
    <source>
        <dbReference type="Pfam" id="PF20446"/>
    </source>
</evidence>
<dbReference type="Pfam" id="PF09818">
    <property type="entry name" value="ABC_ATPase"/>
    <property type="match status" value="1"/>
</dbReference>
<feature type="region of interest" description="Disordered" evidence="1">
    <location>
        <begin position="19"/>
        <end position="41"/>
    </location>
</feature>
<protein>
    <recommendedName>
        <fullName evidence="7">Isopentenyl-diphosphate delta-isomerase</fullName>
    </recommendedName>
</protein>
<evidence type="ECO:0000313" key="5">
    <source>
        <dbReference type="EMBL" id="KAL1311542.1"/>
    </source>
</evidence>
<dbReference type="InterPro" id="IPR046833">
    <property type="entry name" value="ABC_N"/>
</dbReference>
<evidence type="ECO:0000259" key="4">
    <source>
        <dbReference type="Pfam" id="PF21117"/>
    </source>
</evidence>
<gene>
    <name evidence="5" type="ORF">AAFC00_001662</name>
</gene>
<dbReference type="GeneID" id="95975365"/>
<keyword evidence="6" id="KW-1185">Reference proteome</keyword>
<evidence type="ECO:0000256" key="1">
    <source>
        <dbReference type="SAM" id="MobiDB-lite"/>
    </source>
</evidence>
<dbReference type="Pfam" id="PF20446">
    <property type="entry name" value="ABC_N"/>
    <property type="match status" value="1"/>
</dbReference>
<dbReference type="PANTHER" id="PTHR38149:SF1">
    <property type="entry name" value="ATPASE"/>
    <property type="match status" value="1"/>
</dbReference>
<feature type="domain" description="ATPase of the ABC class N-terminal" evidence="3">
    <location>
        <begin position="53"/>
        <end position="226"/>
    </location>
</feature>